<dbReference type="PROSITE" id="PS00092">
    <property type="entry name" value="N6_MTASE"/>
    <property type="match status" value="1"/>
</dbReference>
<dbReference type="STRING" id="1794912.AXX12_17335"/>
<dbReference type="GO" id="GO:0032259">
    <property type="term" value="P:methylation"/>
    <property type="evidence" value="ECO:0007669"/>
    <property type="project" value="UniProtKB-KW"/>
</dbReference>
<dbReference type="GO" id="GO:0003677">
    <property type="term" value="F:DNA binding"/>
    <property type="evidence" value="ECO:0007669"/>
    <property type="project" value="InterPro"/>
</dbReference>
<evidence type="ECO:0000256" key="2">
    <source>
        <dbReference type="ARBA" id="ARBA00022603"/>
    </source>
</evidence>
<dbReference type="AlphaFoldDB" id="A0A154BVD7"/>
<evidence type="ECO:0000259" key="6">
    <source>
        <dbReference type="Pfam" id="PF01555"/>
    </source>
</evidence>
<evidence type="ECO:0000256" key="3">
    <source>
        <dbReference type="ARBA" id="ARBA00022679"/>
    </source>
</evidence>
<dbReference type="Pfam" id="PF01555">
    <property type="entry name" value="N6_N4_Mtase"/>
    <property type="match status" value="1"/>
</dbReference>
<accession>A0A154BVD7</accession>
<comment type="caution">
    <text evidence="7">The sequence shown here is derived from an EMBL/GenBank/DDBJ whole genome shotgun (WGS) entry which is preliminary data.</text>
</comment>
<dbReference type="OrthoDB" id="9800801at2"/>
<dbReference type="RefSeq" id="WP_066237678.1">
    <property type="nucleotide sequence ID" value="NZ_LSGP01000006.1"/>
</dbReference>
<keyword evidence="5" id="KW-0680">Restriction system</keyword>
<dbReference type="PRINTS" id="PR00506">
    <property type="entry name" value="D21N6MTFRASE"/>
</dbReference>
<reference evidence="7 8" key="1">
    <citation type="submission" date="2016-02" db="EMBL/GenBank/DDBJ databases">
        <title>Anaerosporomusa subterraneum gen. nov., sp. nov., a spore-forming obligate anaerobe isolated from saprolite.</title>
        <authorList>
            <person name="Choi J.K."/>
            <person name="Shah M."/>
            <person name="Yee N."/>
        </authorList>
    </citation>
    <scope>NUCLEOTIDE SEQUENCE [LARGE SCALE GENOMIC DNA]</scope>
    <source>
        <strain evidence="7 8">RU4</strain>
    </source>
</reference>
<dbReference type="GO" id="GO:0009307">
    <property type="term" value="P:DNA restriction-modification system"/>
    <property type="evidence" value="ECO:0007669"/>
    <property type="project" value="UniProtKB-KW"/>
</dbReference>
<dbReference type="InterPro" id="IPR029063">
    <property type="entry name" value="SAM-dependent_MTases_sf"/>
</dbReference>
<dbReference type="Proteomes" id="UP000076268">
    <property type="component" value="Unassembled WGS sequence"/>
</dbReference>
<dbReference type="EMBL" id="LSGP01000006">
    <property type="protein sequence ID" value="KYZ77825.1"/>
    <property type="molecule type" value="Genomic_DNA"/>
</dbReference>
<comment type="similarity">
    <text evidence="1">Belongs to the N(4)/N(6)-methyltransferase family.</text>
</comment>
<dbReference type="InterPro" id="IPR002941">
    <property type="entry name" value="DNA_methylase_N4/N6"/>
</dbReference>
<name>A0A154BVD7_ANASB</name>
<proteinExistence type="inferred from homology"/>
<keyword evidence="4" id="KW-0949">S-adenosyl-L-methionine</keyword>
<protein>
    <submittedName>
        <fullName evidence="7">Type III restriction endonuclease subunit M</fullName>
    </submittedName>
</protein>
<dbReference type="GO" id="GO:0004519">
    <property type="term" value="F:endonuclease activity"/>
    <property type="evidence" value="ECO:0007669"/>
    <property type="project" value="UniProtKB-KW"/>
</dbReference>
<dbReference type="InterPro" id="IPR002052">
    <property type="entry name" value="DNA_methylase_N6_adenine_CS"/>
</dbReference>
<evidence type="ECO:0000256" key="5">
    <source>
        <dbReference type="ARBA" id="ARBA00022747"/>
    </source>
</evidence>
<dbReference type="SUPFAM" id="SSF53335">
    <property type="entry name" value="S-adenosyl-L-methionine-dependent methyltransferases"/>
    <property type="match status" value="1"/>
</dbReference>
<keyword evidence="7" id="KW-0255">Endonuclease</keyword>
<gene>
    <name evidence="7" type="ORF">AXX12_17335</name>
</gene>
<keyword evidence="8" id="KW-1185">Reference proteome</keyword>
<evidence type="ECO:0000256" key="1">
    <source>
        <dbReference type="ARBA" id="ARBA00006594"/>
    </source>
</evidence>
<dbReference type="InterPro" id="IPR002295">
    <property type="entry name" value="N4/N6-MTase_EcoPI_Mod-like"/>
</dbReference>
<evidence type="ECO:0000313" key="8">
    <source>
        <dbReference type="Proteomes" id="UP000076268"/>
    </source>
</evidence>
<sequence>MEKLKMASMNMTQKNIERIEALFPQVITEMRDETGHLKKVINFEKLKQELSDDIIDGEECYDFTWVGKKAAIVEGNTPIRKTLRPCLDESKDWESTGNLYIEGDNLEVLKLLQESYLNSIKMIYIDPPYNTGRDSFVYTDNFKIDKDEFEEQIEYRDEAGNIQFRQNNLANPRFHSDWCSMLYPRLKLAQSLLREDGVIFISIDDNEVHNLRKICDEIFGEANFVGCAGRITKKSNNKGDYWAPNFDYLLTYVKDINHSTTFFGGLNHAAYNMVDEDGPRKGERYQLVRLYMSTIQNRNPEQRFWIECPDGSKIIPPGSTFPPERPALGDGIWRWTRKKFEEEKDRIVIKKVRSSNLLNQDGNPAQWNVYTKTYLQDVIDNSSAKPNSFIEGHINQIGSHEVNSLSIPFDYSKPSTLIKYLMEVSKTNEDSIILDFFSGSATTADAVMQLNAEDAGNRKFIMVQIPEACDAKSEAFKAGYKTISEIGKERIRRAGQRISENLNSQLEIDEQPQPAVDIGFRVLKIDSTNMKDVYYAANEYSQSMLAGLESNIKEDRTDLDLLYGVLLDWGLPLSLSHKMEAIDAVSVHTVDEGALIACFAEKISEHVVREIARRRPLRVVLRDSSFANSSDKINVEEIFKLHAPTTTVKVI</sequence>
<evidence type="ECO:0000256" key="4">
    <source>
        <dbReference type="ARBA" id="ARBA00022691"/>
    </source>
</evidence>
<dbReference type="Gene3D" id="3.40.50.150">
    <property type="entry name" value="Vaccinia Virus protein VP39"/>
    <property type="match status" value="1"/>
</dbReference>
<evidence type="ECO:0000313" key="7">
    <source>
        <dbReference type="EMBL" id="KYZ77825.1"/>
    </source>
</evidence>
<keyword evidence="3" id="KW-0808">Transferase</keyword>
<keyword evidence="7" id="KW-0378">Hydrolase</keyword>
<keyword evidence="2" id="KW-0489">Methyltransferase</keyword>
<feature type="domain" description="DNA methylase N-4/N-6" evidence="6">
    <location>
        <begin position="120"/>
        <end position="465"/>
    </location>
</feature>
<dbReference type="PIRSF" id="PIRSF015855">
    <property type="entry name" value="TypeIII_Mtase_mKpnI"/>
    <property type="match status" value="1"/>
</dbReference>
<keyword evidence="7" id="KW-0540">Nuclease</keyword>
<dbReference type="GO" id="GO:0008170">
    <property type="term" value="F:N-methyltransferase activity"/>
    <property type="evidence" value="ECO:0007669"/>
    <property type="project" value="InterPro"/>
</dbReference>
<organism evidence="7 8">
    <name type="scientific">Anaerosporomusa subterranea</name>
    <dbReference type="NCBI Taxonomy" id="1794912"/>
    <lineage>
        <taxon>Bacteria</taxon>
        <taxon>Bacillati</taxon>
        <taxon>Bacillota</taxon>
        <taxon>Negativicutes</taxon>
        <taxon>Acetonemataceae</taxon>
        <taxon>Anaerosporomusa</taxon>
    </lineage>
</organism>